<dbReference type="OrthoDB" id="5293641at2"/>
<name>A0A109BJR6_HYPSL</name>
<keyword evidence="3 5" id="KW-1133">Transmembrane helix</keyword>
<feature type="transmembrane region" description="Helical" evidence="5">
    <location>
        <begin position="161"/>
        <end position="183"/>
    </location>
</feature>
<evidence type="ECO:0000256" key="1">
    <source>
        <dbReference type="ARBA" id="ARBA00004141"/>
    </source>
</evidence>
<reference evidence="7 8" key="1">
    <citation type="submission" date="2015-10" db="EMBL/GenBank/DDBJ databases">
        <title>Transcriptomic analysis of a linuron degrading triple-species bacterial consortium.</title>
        <authorList>
            <person name="Albers P."/>
        </authorList>
    </citation>
    <scope>NUCLEOTIDE SEQUENCE [LARGE SCALE GENOMIC DNA]</scope>
    <source>
        <strain evidence="7 8">WDL6</strain>
    </source>
</reference>
<evidence type="ECO:0000256" key="5">
    <source>
        <dbReference type="SAM" id="Phobius"/>
    </source>
</evidence>
<organism evidence="7 8">
    <name type="scientific">Hyphomicrobium sulfonivorans</name>
    <dbReference type="NCBI Taxonomy" id="121290"/>
    <lineage>
        <taxon>Bacteria</taxon>
        <taxon>Pseudomonadati</taxon>
        <taxon>Pseudomonadota</taxon>
        <taxon>Alphaproteobacteria</taxon>
        <taxon>Hyphomicrobiales</taxon>
        <taxon>Hyphomicrobiaceae</taxon>
        <taxon>Hyphomicrobium</taxon>
    </lineage>
</organism>
<evidence type="ECO:0000313" key="8">
    <source>
        <dbReference type="Proteomes" id="UP000059074"/>
    </source>
</evidence>
<keyword evidence="4 5" id="KW-0472">Membrane</keyword>
<feature type="transmembrane region" description="Helical" evidence="5">
    <location>
        <begin position="115"/>
        <end position="140"/>
    </location>
</feature>
<protein>
    <submittedName>
        <fullName evidence="7">NnrU family protein, required for expression of nitric oxide and nitrite reductases (Nir and Nor)</fullName>
    </submittedName>
</protein>
<comment type="subcellular location">
    <subcellularLocation>
        <location evidence="1">Membrane</location>
        <topology evidence="1">Multi-pass membrane protein</topology>
    </subcellularLocation>
</comment>
<dbReference type="GO" id="GO:0016020">
    <property type="term" value="C:membrane"/>
    <property type="evidence" value="ECO:0007669"/>
    <property type="project" value="UniProtKB-SubCell"/>
</dbReference>
<evidence type="ECO:0000256" key="3">
    <source>
        <dbReference type="ARBA" id="ARBA00022989"/>
    </source>
</evidence>
<dbReference type="RefSeq" id="WP_068460587.1">
    <property type="nucleotide sequence ID" value="NZ_LMTR01000040.1"/>
</dbReference>
<keyword evidence="2 5" id="KW-0812">Transmembrane</keyword>
<feature type="transmembrane region" description="Helical" evidence="5">
    <location>
        <begin position="35"/>
        <end position="56"/>
    </location>
</feature>
<dbReference type="PATRIC" id="fig|121290.4.peg.3140"/>
<dbReference type="STRING" id="121290.APY04_1178"/>
<feature type="domain" description="NnrU" evidence="6">
    <location>
        <begin position="3"/>
        <end position="191"/>
    </location>
</feature>
<comment type="caution">
    <text evidence="7">The sequence shown here is derived from an EMBL/GenBank/DDBJ whole genome shotgun (WGS) entry which is preliminary data.</text>
</comment>
<accession>A0A109BJR6</accession>
<evidence type="ECO:0000259" key="6">
    <source>
        <dbReference type="Pfam" id="PF07298"/>
    </source>
</evidence>
<feature type="transmembrane region" description="Helical" evidence="5">
    <location>
        <begin position="77"/>
        <end position="95"/>
    </location>
</feature>
<gene>
    <name evidence="7" type="ORF">APY04_1178</name>
</gene>
<dbReference type="Pfam" id="PF07298">
    <property type="entry name" value="NnrU"/>
    <property type="match status" value="1"/>
</dbReference>
<dbReference type="Proteomes" id="UP000059074">
    <property type="component" value="Unassembled WGS sequence"/>
</dbReference>
<proteinExistence type="predicted"/>
<keyword evidence="8" id="KW-1185">Reference proteome</keyword>
<dbReference type="EMBL" id="LMTR01000040">
    <property type="protein sequence ID" value="KWT69969.1"/>
    <property type="molecule type" value="Genomic_DNA"/>
</dbReference>
<dbReference type="AlphaFoldDB" id="A0A109BJR6"/>
<evidence type="ECO:0000256" key="4">
    <source>
        <dbReference type="ARBA" id="ARBA00023136"/>
    </source>
</evidence>
<sequence>MLVMVIGLLVFFTAHLVPLNVDLKNGLITRFGKRGYHIAFGLMSLIGLALIVLGFHKLQLHPGKNPVLWDPPVWTRHIALALMLPAMIAFVAAFFRSHISAALKQPLLVAIKAWALAHLIANGDLASLVLFGSFLAFAVYERIIIKRRKLTGVFTGHTGPWSNDILVAVIGTALYAVILLYLHQMVIGVSPLS</sequence>
<evidence type="ECO:0000256" key="2">
    <source>
        <dbReference type="ARBA" id="ARBA00022692"/>
    </source>
</evidence>
<dbReference type="InterPro" id="IPR009915">
    <property type="entry name" value="NnrU_dom"/>
</dbReference>
<evidence type="ECO:0000313" key="7">
    <source>
        <dbReference type="EMBL" id="KWT69969.1"/>
    </source>
</evidence>